<dbReference type="Proteomes" id="UP001497744">
    <property type="component" value="Unassembled WGS sequence"/>
</dbReference>
<sequence>MLPLDTPSYTPIKPSYDRPSNLKEAIDWIPRVTGKDGGGGDGTSKLAEAVKGLLSSVEGSESGLGKEIEQVKNALQSNGDTLIGKLADGLQQFIGYDGSNGIIKHSNKGIGASNDTRERLGDAVLGFWLGALSHVSGLLNGQTTDKKKVDDVVSNILGAFGKGSEGVNGVADSVSGLSSTVTGHTVDGVKEILTALKEGISDLKTNLSSSDLNTLGGAVEKYSKAVLENVKGNADKAKQHVTSLATKLPEVVKQIKSQTRDKPIHLDQPGIKSQLDAIFNDSSGTFKKIRDALPSLNGNTKAKNIANAVWYASSYFLDVLKMKYTSSYPSNATWTGGNDVQTCAKIFLGCLPLIFNSISYLYWKFSSQGGWKTMTLGSPEPKVFMGLTSIGANRVKSGLTGSDVLSKAFQNFNEFQTAANGSATSYADFLKTFRGNCLTTWQGSSNSTADNHFLSGLYLCSTSYFRHQHQKNAAQARPPSSIREMLYWLIGLTATPQFGDLLGHIHNVVGKDFKVAMSGSPKQNETLSADDVAGHLITTCFTATPILLTIQGTGDSSKPWLHELFATAGFTFAYPTSGPALFSNVSNYAYALQFQLHFLYQQCSNFANTCGWRECQFGKEIEPKESSNVTVSSHICHADCQNHSSGACKHDGPTSSKCGRANGQASPLQAFLTDKLKGFSRSHPSDPSSHLATCSGSMCQVPMGFKAEDLRSEPNANTQGENICLTLRPLCGGFNTPLRQLCEKLGCLTKRTPRTLGDLFGFAWHLNGQLFNSNGSATVDLLLVKFFKTLGLEQSDWSQMSKLGPSTFLGEIQKKVSTINLPSPSKTIEKALTLFSGLPFWYNIFMVKPDDSLPARPFRLKSTDHKSGKPFQYNGTHNDLYSLFNSTCSQPNCGPYLYPLTHSDGATFAPTHASIYLSWVLYLSDDLQSWFQDMLDEFKNIDCSRTGCKECKCESGQHGIPNTCTCPSVVQCGGTLPLLYQHGFRYNNPFVLNDG</sequence>
<proteinExistence type="predicted"/>
<gene>
    <name evidence="1" type="ORF">BcabD6B2_58400</name>
</gene>
<keyword evidence="2" id="KW-1185">Reference proteome</keyword>
<dbReference type="RefSeq" id="XP_067718473.1">
    <property type="nucleotide sequence ID" value="XM_067862372.1"/>
</dbReference>
<dbReference type="GeneID" id="94197885"/>
<comment type="caution">
    <text evidence="1">The sequence shown here is derived from an EMBL/GenBank/DDBJ whole genome shotgun (WGS) entry which is preliminary data.</text>
</comment>
<evidence type="ECO:0000313" key="2">
    <source>
        <dbReference type="Proteomes" id="UP001497744"/>
    </source>
</evidence>
<name>A0AAV4M6D3_BABCB</name>
<dbReference type="EMBL" id="BPLF01000006">
    <property type="protein sequence ID" value="GIX66404.1"/>
    <property type="molecule type" value="Genomic_DNA"/>
</dbReference>
<dbReference type="AlphaFoldDB" id="A0AAV4M6D3"/>
<evidence type="ECO:0000313" key="1">
    <source>
        <dbReference type="EMBL" id="GIX66404.1"/>
    </source>
</evidence>
<protein>
    <submittedName>
        <fullName evidence="1">Variant erythrocyte surface antigen-1 family protein</fullName>
    </submittedName>
</protein>
<reference evidence="1 2" key="1">
    <citation type="submission" date="2021-06" db="EMBL/GenBank/DDBJ databases">
        <title>Genome sequence of Babesia caballi.</title>
        <authorList>
            <person name="Yamagishi J."/>
            <person name="Kidaka T."/>
            <person name="Ochi A."/>
        </authorList>
    </citation>
    <scope>NUCLEOTIDE SEQUENCE [LARGE SCALE GENOMIC DNA]</scope>
    <source>
        <strain evidence="1">USDA-D6B2</strain>
    </source>
</reference>
<accession>A0AAV4M6D3</accession>
<organism evidence="1 2">
    <name type="scientific">Babesia caballi</name>
    <dbReference type="NCBI Taxonomy" id="5871"/>
    <lineage>
        <taxon>Eukaryota</taxon>
        <taxon>Sar</taxon>
        <taxon>Alveolata</taxon>
        <taxon>Apicomplexa</taxon>
        <taxon>Aconoidasida</taxon>
        <taxon>Piroplasmida</taxon>
        <taxon>Babesiidae</taxon>
        <taxon>Babesia</taxon>
    </lineage>
</organism>